<dbReference type="GO" id="GO:0005737">
    <property type="term" value="C:cytoplasm"/>
    <property type="evidence" value="ECO:0007669"/>
    <property type="project" value="TreeGrafter"/>
</dbReference>
<dbReference type="SUPFAM" id="SSF55068">
    <property type="entry name" value="Peptide methionine sulfoxide reductase"/>
    <property type="match status" value="1"/>
</dbReference>
<dbReference type="EMBL" id="SGJD01002341">
    <property type="protein sequence ID" value="KAB0395864.1"/>
    <property type="molecule type" value="Genomic_DNA"/>
</dbReference>
<proteinExistence type="inferred from homology"/>
<protein>
    <recommendedName>
        <fullName evidence="2">peptide-methionine (S)-S-oxide reductase</fullName>
        <ecNumber evidence="2">1.8.4.11</ecNumber>
    </recommendedName>
    <alternativeName>
        <fullName evidence="5">Peptide-methionine (S)-S-oxide reductase</fullName>
    </alternativeName>
    <alternativeName>
        <fullName evidence="4">Protein-methionine-S-oxide reductase</fullName>
    </alternativeName>
</protein>
<dbReference type="PANTHER" id="PTHR42799:SF2">
    <property type="entry name" value="MITOCHONDRIAL PEPTIDE METHIONINE SULFOXIDE REDUCTASE"/>
    <property type="match status" value="1"/>
</dbReference>
<dbReference type="Proteomes" id="UP000437017">
    <property type="component" value="Unassembled WGS sequence"/>
</dbReference>
<dbReference type="InterPro" id="IPR050162">
    <property type="entry name" value="MsrA_MetSO_reductase"/>
</dbReference>
<dbReference type="GO" id="GO:0034599">
    <property type="term" value="P:cellular response to oxidative stress"/>
    <property type="evidence" value="ECO:0007669"/>
    <property type="project" value="TreeGrafter"/>
</dbReference>
<evidence type="ECO:0000256" key="1">
    <source>
        <dbReference type="ARBA" id="ARBA00005591"/>
    </source>
</evidence>
<comment type="catalytic activity">
    <reaction evidence="6">
        <text>L-methionyl-[protein] + [thioredoxin]-disulfide + H2O = L-methionyl-(S)-S-oxide-[protein] + [thioredoxin]-dithiol</text>
        <dbReference type="Rhea" id="RHEA:14217"/>
        <dbReference type="Rhea" id="RHEA-COMP:10698"/>
        <dbReference type="Rhea" id="RHEA-COMP:10700"/>
        <dbReference type="Rhea" id="RHEA-COMP:12313"/>
        <dbReference type="Rhea" id="RHEA-COMP:12315"/>
        <dbReference type="ChEBI" id="CHEBI:15377"/>
        <dbReference type="ChEBI" id="CHEBI:16044"/>
        <dbReference type="ChEBI" id="CHEBI:29950"/>
        <dbReference type="ChEBI" id="CHEBI:44120"/>
        <dbReference type="ChEBI" id="CHEBI:50058"/>
        <dbReference type="EC" id="1.8.4.11"/>
    </reaction>
</comment>
<evidence type="ECO:0000313" key="10">
    <source>
        <dbReference type="Proteomes" id="UP000437017"/>
    </source>
</evidence>
<evidence type="ECO:0000256" key="5">
    <source>
        <dbReference type="ARBA" id="ARBA00030643"/>
    </source>
</evidence>
<gene>
    <name evidence="9" type="ORF">E2I00_007999</name>
</gene>
<evidence type="ECO:0000256" key="7">
    <source>
        <dbReference type="ARBA" id="ARBA00048782"/>
    </source>
</evidence>
<dbReference type="EC" id="1.8.4.11" evidence="2"/>
<accession>A0A643C6V6</accession>
<dbReference type="InterPro" id="IPR002569">
    <property type="entry name" value="Met_Sox_Rdtase_MsrA_dom"/>
</dbReference>
<sequence>MAPFPPQVLSEHGFGLITTDIREGQTFYYAEDYHQQYLSKIPNGYCGLGGTGVSCPLGIKK</sequence>
<dbReference type="PANTHER" id="PTHR42799">
    <property type="entry name" value="MITOCHONDRIAL PEPTIDE METHIONINE SULFOXIDE REDUCTASE"/>
    <property type="match status" value="1"/>
</dbReference>
<comment type="caution">
    <text evidence="9">The sequence shown here is derived from an EMBL/GenBank/DDBJ whole genome shotgun (WGS) entry which is preliminary data.</text>
</comment>
<keyword evidence="3" id="KW-0560">Oxidoreductase</keyword>
<comment type="catalytic activity">
    <reaction evidence="7">
        <text>[thioredoxin]-disulfide + L-methionine + H2O = L-methionine (S)-S-oxide + [thioredoxin]-dithiol</text>
        <dbReference type="Rhea" id="RHEA:19993"/>
        <dbReference type="Rhea" id="RHEA-COMP:10698"/>
        <dbReference type="Rhea" id="RHEA-COMP:10700"/>
        <dbReference type="ChEBI" id="CHEBI:15377"/>
        <dbReference type="ChEBI" id="CHEBI:29950"/>
        <dbReference type="ChEBI" id="CHEBI:50058"/>
        <dbReference type="ChEBI" id="CHEBI:57844"/>
        <dbReference type="ChEBI" id="CHEBI:58772"/>
        <dbReference type="EC" id="1.8.4.11"/>
    </reaction>
</comment>
<keyword evidence="10" id="KW-1185">Reference proteome</keyword>
<feature type="domain" description="Peptide methionine sulphoxide reductase MsrA" evidence="8">
    <location>
        <begin position="15"/>
        <end position="46"/>
    </location>
</feature>
<evidence type="ECO:0000256" key="4">
    <source>
        <dbReference type="ARBA" id="ARBA00030273"/>
    </source>
</evidence>
<dbReference type="OrthoDB" id="77405at2759"/>
<dbReference type="InterPro" id="IPR036509">
    <property type="entry name" value="Met_Sox_Rdtase_MsrA_sf"/>
</dbReference>
<organism evidence="9 10">
    <name type="scientific">Balaenoptera physalus</name>
    <name type="common">Fin whale</name>
    <name type="synonym">Balaena physalus</name>
    <dbReference type="NCBI Taxonomy" id="9770"/>
    <lineage>
        <taxon>Eukaryota</taxon>
        <taxon>Metazoa</taxon>
        <taxon>Chordata</taxon>
        <taxon>Craniata</taxon>
        <taxon>Vertebrata</taxon>
        <taxon>Euteleostomi</taxon>
        <taxon>Mammalia</taxon>
        <taxon>Eutheria</taxon>
        <taxon>Laurasiatheria</taxon>
        <taxon>Artiodactyla</taxon>
        <taxon>Whippomorpha</taxon>
        <taxon>Cetacea</taxon>
        <taxon>Mysticeti</taxon>
        <taxon>Balaenopteridae</taxon>
        <taxon>Balaenoptera</taxon>
    </lineage>
</organism>
<name>A0A643C6V6_BALPH</name>
<dbReference type="Pfam" id="PF01625">
    <property type="entry name" value="PMSR"/>
    <property type="match status" value="1"/>
</dbReference>
<evidence type="ECO:0000259" key="8">
    <source>
        <dbReference type="Pfam" id="PF01625"/>
    </source>
</evidence>
<reference evidence="9 10" key="1">
    <citation type="journal article" date="2019" name="PLoS ONE">
        <title>Genomic analyses reveal an absence of contemporary introgressive admixture between fin whales and blue whales, despite known hybrids.</title>
        <authorList>
            <person name="Westbury M.V."/>
            <person name="Petersen B."/>
            <person name="Lorenzen E.D."/>
        </authorList>
    </citation>
    <scope>NUCLEOTIDE SEQUENCE [LARGE SCALE GENOMIC DNA]</scope>
    <source>
        <strain evidence="9">FinWhale-01</strain>
    </source>
</reference>
<evidence type="ECO:0000256" key="2">
    <source>
        <dbReference type="ARBA" id="ARBA00012502"/>
    </source>
</evidence>
<evidence type="ECO:0000313" key="9">
    <source>
        <dbReference type="EMBL" id="KAB0395864.1"/>
    </source>
</evidence>
<comment type="similarity">
    <text evidence="1">Belongs to the MsrA Met sulfoxide reductase family.</text>
</comment>
<dbReference type="AlphaFoldDB" id="A0A643C6V6"/>
<evidence type="ECO:0000256" key="6">
    <source>
        <dbReference type="ARBA" id="ARBA00047806"/>
    </source>
</evidence>
<dbReference type="GO" id="GO:0008113">
    <property type="term" value="F:peptide-methionine (S)-S-oxide reductase activity"/>
    <property type="evidence" value="ECO:0007669"/>
    <property type="project" value="UniProtKB-EC"/>
</dbReference>
<evidence type="ECO:0000256" key="3">
    <source>
        <dbReference type="ARBA" id="ARBA00023002"/>
    </source>
</evidence>
<dbReference type="Gene3D" id="3.30.1060.10">
    <property type="entry name" value="Peptide methionine sulphoxide reductase MsrA"/>
    <property type="match status" value="1"/>
</dbReference>